<organism evidence="1 2">
    <name type="scientific">Mycolicibacterium farcinogenes</name>
    <name type="common">Mycobacterium farcinogenes</name>
    <dbReference type="NCBI Taxonomy" id="1802"/>
    <lineage>
        <taxon>Bacteria</taxon>
        <taxon>Bacillati</taxon>
        <taxon>Actinomycetota</taxon>
        <taxon>Actinomycetes</taxon>
        <taxon>Mycobacteriales</taxon>
        <taxon>Mycobacteriaceae</taxon>
        <taxon>Mycolicibacterium</taxon>
    </lineage>
</organism>
<name>A0ACD1FQT5_MYCFR</name>
<evidence type="ECO:0000313" key="1">
    <source>
        <dbReference type="EMBL" id="QZH69436.1"/>
    </source>
</evidence>
<keyword evidence="1" id="KW-0614">Plasmid</keyword>
<gene>
    <name evidence="1" type="ORF">K6L26_30335</name>
</gene>
<sequence length="311" mass="33474">MTFNHPPRHFFDEQMSIELDALTRALQRDSTVRAVVFTGTDSTYLTHFHVPSLLAGASTVPWEIGYRPARAVAAMARLAVKSRHVDAVLSRTAARDTLFLARTYAALDRLSRLDQVVITAINGMALGMGAIFALACDIRIMADDTKIGLVESGLEILAGASGTQRLTRTVGSGVAIELLLEGRWLTATDAEQLRLVQHVRSRGQLLATATETAERLAGRSPALTREVKRAVYDAGTRPSTAGLGREAASTIRTLTTAAARRALSSYSDYLASHEPLTDEVILHAWGPLLGHTSAHADTATGDQPNPTDPVR</sequence>
<accession>A0ACD1FQT5</accession>
<dbReference type="EMBL" id="CP081674">
    <property type="protein sequence ID" value="QZH69436.1"/>
    <property type="molecule type" value="Genomic_DNA"/>
</dbReference>
<geneLocation type="plasmid" evidence="1 2">
    <name>unnamed1</name>
</geneLocation>
<evidence type="ECO:0000313" key="2">
    <source>
        <dbReference type="Proteomes" id="UP000825598"/>
    </source>
</evidence>
<dbReference type="Proteomes" id="UP000825598">
    <property type="component" value="Plasmid unnamed1"/>
</dbReference>
<proteinExistence type="predicted"/>
<protein>
    <submittedName>
        <fullName evidence="1">Enoyl-CoA hydratase/isomerase family protein</fullName>
    </submittedName>
</protein>
<reference evidence="1" key="1">
    <citation type="submission" date="2021-07" db="EMBL/GenBank/DDBJ databases">
        <title>Complete Genome Sequences of Mycobacterium farcinogenes Isolated from Clinical Specimens from Patients in Thailand.</title>
        <authorList>
            <person name="Sodsai P."/>
        </authorList>
    </citation>
    <scope>NUCLEOTIDE SEQUENCE</scope>
    <source>
        <strain evidence="1">BKK/CU-MFGFA-001</strain>
    </source>
</reference>
<keyword evidence="2" id="KW-1185">Reference proteome</keyword>